<evidence type="ECO:0000313" key="3">
    <source>
        <dbReference type="Proteomes" id="UP000298327"/>
    </source>
</evidence>
<name>A0A4Y9XRZ9_9AGAM</name>
<sequence>MLEIIKGVFNRNSEFLQGDDTMIEKARKLMVQMVNALTVKQETGGPLASLYLLGNPDHYTNFSFKAFFWNSYVNEVKSSWAEENDTANQQPTKVIIGKVKGNMVAISPILDYTLRPKQYEDMTLYDWIRVAEKYKIPKKKIPKDKKKMKADDLDLGSTASFSDNDKENDNMEIDSNENEDVNMLDLTQKTLVDEQEEDDGYSTDSTLIANDDGDSDYEEEEISSDSESDSEEDDEIHKSSHIQKKLYPQFLPDHPHHDTHSVKAIMMIIV</sequence>
<keyword evidence="3" id="KW-1185">Reference proteome</keyword>
<dbReference type="OrthoDB" id="3259294at2759"/>
<dbReference type="AlphaFoldDB" id="A0A4Y9XRZ9"/>
<organism evidence="2 3">
    <name type="scientific">Dentipellis fragilis</name>
    <dbReference type="NCBI Taxonomy" id="205917"/>
    <lineage>
        <taxon>Eukaryota</taxon>
        <taxon>Fungi</taxon>
        <taxon>Dikarya</taxon>
        <taxon>Basidiomycota</taxon>
        <taxon>Agaricomycotina</taxon>
        <taxon>Agaricomycetes</taxon>
        <taxon>Russulales</taxon>
        <taxon>Hericiaceae</taxon>
        <taxon>Dentipellis</taxon>
    </lineage>
</organism>
<evidence type="ECO:0000313" key="2">
    <source>
        <dbReference type="EMBL" id="TFY52167.1"/>
    </source>
</evidence>
<gene>
    <name evidence="2" type="ORF">EVG20_g10676</name>
</gene>
<feature type="region of interest" description="Disordered" evidence="1">
    <location>
        <begin position="155"/>
        <end position="257"/>
    </location>
</feature>
<feature type="compositionally biased region" description="Acidic residues" evidence="1">
    <location>
        <begin position="170"/>
        <end position="182"/>
    </location>
</feature>
<evidence type="ECO:0000256" key="1">
    <source>
        <dbReference type="SAM" id="MobiDB-lite"/>
    </source>
</evidence>
<accession>A0A4Y9XRZ9</accession>
<proteinExistence type="predicted"/>
<reference evidence="2 3" key="1">
    <citation type="submission" date="2019-02" db="EMBL/GenBank/DDBJ databases">
        <title>Genome sequencing of the rare red list fungi Dentipellis fragilis.</title>
        <authorList>
            <person name="Buettner E."/>
            <person name="Kellner H."/>
        </authorList>
    </citation>
    <scope>NUCLEOTIDE SEQUENCE [LARGE SCALE GENOMIC DNA]</scope>
    <source>
        <strain evidence="2 3">DSM 105465</strain>
    </source>
</reference>
<dbReference type="EMBL" id="SEOQ01001360">
    <property type="protein sequence ID" value="TFY52167.1"/>
    <property type="molecule type" value="Genomic_DNA"/>
</dbReference>
<protein>
    <submittedName>
        <fullName evidence="2">Uncharacterized protein</fullName>
    </submittedName>
</protein>
<comment type="caution">
    <text evidence="2">The sequence shown here is derived from an EMBL/GenBank/DDBJ whole genome shotgun (WGS) entry which is preliminary data.</text>
</comment>
<feature type="compositionally biased region" description="Acidic residues" evidence="1">
    <location>
        <begin position="211"/>
        <end position="234"/>
    </location>
</feature>
<dbReference type="Proteomes" id="UP000298327">
    <property type="component" value="Unassembled WGS sequence"/>
</dbReference>